<accession>A0A8T0T5Y0</accession>
<evidence type="ECO:0000313" key="4">
    <source>
        <dbReference type="Proteomes" id="UP000823388"/>
    </source>
</evidence>
<dbReference type="GO" id="GO:0001732">
    <property type="term" value="P:formation of cytoplasmic translation initiation complex"/>
    <property type="evidence" value="ECO:0007669"/>
    <property type="project" value="TreeGrafter"/>
</dbReference>
<proteinExistence type="predicted"/>
<dbReference type="InterPro" id="IPR027512">
    <property type="entry name" value="EIF3A"/>
</dbReference>
<sequence>MGRTFDFPQKVTKLAWSLAERVQGRDPKRWRKDAVGVPVLKELRSKYLGLAAYVFDHKFSPATDVEKRNPFFRSIKNCQLLSTRMKLAKSNNNKMARGQLMGYRYNLMLTSTMMDLLELSAYGNVSNENGQILHGCYTVHQTLTRLLSPVPASTPPDKTLPLLIERVPSSTTTRKEGEEFTKEQIMEIAWTEHVKRLDMEQKLKKLVQIVNSLERTTNKEEVPLIEQAFQKRLEEEKILLDQERLEFTKEQIMEIAWTEHVKRLDMEQKLKKLLQIVNSLERTTNKEEVTLIEQAFQKRLEEEKNLLDQERLARNAFQERITQQREAEFILLKKERKKSITQLRSARKQQKEIAKVLVRYLNLEQKRVARELGDDDEATEEERRKREEIARGSEAEPPREPAAAPAAAAAAPSSPSPGTTPRSS</sequence>
<gene>
    <name evidence="3" type="ORF">PVAP13_4NG086000</name>
</gene>
<reference evidence="3" key="1">
    <citation type="submission" date="2020-05" db="EMBL/GenBank/DDBJ databases">
        <title>WGS assembly of Panicum virgatum.</title>
        <authorList>
            <person name="Lovell J.T."/>
            <person name="Jenkins J."/>
            <person name="Shu S."/>
            <person name="Juenger T.E."/>
            <person name="Schmutz J."/>
        </authorList>
    </citation>
    <scope>NUCLEOTIDE SEQUENCE</scope>
    <source>
        <strain evidence="3">AP13</strain>
    </source>
</reference>
<evidence type="ECO:0000256" key="1">
    <source>
        <dbReference type="SAM" id="Coils"/>
    </source>
</evidence>
<dbReference type="GO" id="GO:0043614">
    <property type="term" value="C:multi-eIF complex"/>
    <property type="evidence" value="ECO:0007669"/>
    <property type="project" value="TreeGrafter"/>
</dbReference>
<feature type="region of interest" description="Disordered" evidence="2">
    <location>
        <begin position="371"/>
        <end position="424"/>
    </location>
</feature>
<keyword evidence="1" id="KW-0175">Coiled coil</keyword>
<dbReference type="AlphaFoldDB" id="A0A8T0T5Y0"/>
<dbReference type="GO" id="GO:0071540">
    <property type="term" value="C:eukaryotic translation initiation factor 3 complex, eIF3e"/>
    <property type="evidence" value="ECO:0007669"/>
    <property type="project" value="TreeGrafter"/>
</dbReference>
<feature type="compositionally biased region" description="Low complexity" evidence="2">
    <location>
        <begin position="401"/>
        <end position="424"/>
    </location>
</feature>
<comment type="caution">
    <text evidence="3">The sequence shown here is derived from an EMBL/GenBank/DDBJ whole genome shotgun (WGS) entry which is preliminary data.</text>
</comment>
<dbReference type="GO" id="GO:0002188">
    <property type="term" value="P:translation reinitiation"/>
    <property type="evidence" value="ECO:0007669"/>
    <property type="project" value="TreeGrafter"/>
</dbReference>
<dbReference type="GO" id="GO:0003729">
    <property type="term" value="F:mRNA binding"/>
    <property type="evidence" value="ECO:0007669"/>
    <property type="project" value="TreeGrafter"/>
</dbReference>
<evidence type="ECO:0000256" key="2">
    <source>
        <dbReference type="SAM" id="MobiDB-lite"/>
    </source>
</evidence>
<feature type="compositionally biased region" description="Basic and acidic residues" evidence="2">
    <location>
        <begin position="381"/>
        <end position="399"/>
    </location>
</feature>
<organism evidence="3 4">
    <name type="scientific">Panicum virgatum</name>
    <name type="common">Blackwell switchgrass</name>
    <dbReference type="NCBI Taxonomy" id="38727"/>
    <lineage>
        <taxon>Eukaryota</taxon>
        <taxon>Viridiplantae</taxon>
        <taxon>Streptophyta</taxon>
        <taxon>Embryophyta</taxon>
        <taxon>Tracheophyta</taxon>
        <taxon>Spermatophyta</taxon>
        <taxon>Magnoliopsida</taxon>
        <taxon>Liliopsida</taxon>
        <taxon>Poales</taxon>
        <taxon>Poaceae</taxon>
        <taxon>PACMAD clade</taxon>
        <taxon>Panicoideae</taxon>
        <taxon>Panicodae</taxon>
        <taxon>Paniceae</taxon>
        <taxon>Panicinae</taxon>
        <taxon>Panicum</taxon>
        <taxon>Panicum sect. Hiantes</taxon>
    </lineage>
</organism>
<dbReference type="PANTHER" id="PTHR14005:SF0">
    <property type="entry name" value="EUKARYOTIC TRANSLATION INITIATION FACTOR 3 SUBUNIT A"/>
    <property type="match status" value="1"/>
</dbReference>
<feature type="coiled-coil region" evidence="1">
    <location>
        <begin position="263"/>
        <end position="320"/>
    </location>
</feature>
<dbReference type="GO" id="GO:0003743">
    <property type="term" value="F:translation initiation factor activity"/>
    <property type="evidence" value="ECO:0007669"/>
    <property type="project" value="TreeGrafter"/>
</dbReference>
<dbReference type="PANTHER" id="PTHR14005">
    <property type="entry name" value="EUKARYOTIC TRANSLATION INITIATION FACTOR 3, THETA SUBUNIT"/>
    <property type="match status" value="1"/>
</dbReference>
<dbReference type="GO" id="GO:0071541">
    <property type="term" value="C:eukaryotic translation initiation factor 3 complex, eIF3m"/>
    <property type="evidence" value="ECO:0007669"/>
    <property type="project" value="TreeGrafter"/>
</dbReference>
<dbReference type="Proteomes" id="UP000823388">
    <property type="component" value="Chromosome 4N"/>
</dbReference>
<evidence type="ECO:0000313" key="3">
    <source>
        <dbReference type="EMBL" id="KAG2605687.1"/>
    </source>
</evidence>
<dbReference type="EMBL" id="CM029044">
    <property type="protein sequence ID" value="KAG2605687.1"/>
    <property type="molecule type" value="Genomic_DNA"/>
</dbReference>
<name>A0A8T0T5Y0_PANVG</name>
<protein>
    <submittedName>
        <fullName evidence="3">Uncharacterized protein</fullName>
    </submittedName>
</protein>
<keyword evidence="4" id="KW-1185">Reference proteome</keyword>